<dbReference type="GO" id="GO:0003700">
    <property type="term" value="F:DNA-binding transcription factor activity"/>
    <property type="evidence" value="ECO:0007669"/>
    <property type="project" value="UniProtKB-UniRule"/>
</dbReference>
<dbReference type="AlphaFoldDB" id="A0A426QLF6"/>
<keyword evidence="10" id="KW-1185">Reference proteome</keyword>
<evidence type="ECO:0000256" key="5">
    <source>
        <dbReference type="ARBA" id="ARBA00023125"/>
    </source>
</evidence>
<dbReference type="CDD" id="cd16321">
    <property type="entry name" value="MraZ_C"/>
    <property type="match status" value="1"/>
</dbReference>
<dbReference type="InterPro" id="IPR035644">
    <property type="entry name" value="MraZ_C"/>
</dbReference>
<dbReference type="Pfam" id="PF02381">
    <property type="entry name" value="MraZ"/>
    <property type="match status" value="2"/>
</dbReference>
<dbReference type="Gene3D" id="3.40.1550.20">
    <property type="entry name" value="Transcriptional regulator MraZ domain"/>
    <property type="match status" value="1"/>
</dbReference>
<dbReference type="GO" id="GO:0005737">
    <property type="term" value="C:cytoplasm"/>
    <property type="evidence" value="ECO:0007669"/>
    <property type="project" value="UniProtKB-UniRule"/>
</dbReference>
<proteinExistence type="inferred from homology"/>
<evidence type="ECO:0000313" key="9">
    <source>
        <dbReference type="EMBL" id="RRQ22506.1"/>
    </source>
</evidence>
<dbReference type="InterPro" id="IPR035642">
    <property type="entry name" value="MraZ_N"/>
</dbReference>
<keyword evidence="2 7" id="KW-0963">Cytoplasm</keyword>
<dbReference type="HAMAP" id="MF_01008">
    <property type="entry name" value="MraZ"/>
    <property type="match status" value="1"/>
</dbReference>
<dbReference type="InterPro" id="IPR020603">
    <property type="entry name" value="MraZ_dom"/>
</dbReference>
<evidence type="ECO:0000256" key="7">
    <source>
        <dbReference type="HAMAP-Rule" id="MF_01008"/>
    </source>
</evidence>
<evidence type="ECO:0000259" key="8">
    <source>
        <dbReference type="PROSITE" id="PS51740"/>
    </source>
</evidence>
<evidence type="ECO:0000256" key="6">
    <source>
        <dbReference type="ARBA" id="ARBA00023163"/>
    </source>
</evidence>
<feature type="domain" description="SpoVT-AbrB" evidence="8">
    <location>
        <begin position="46"/>
        <end position="92"/>
    </location>
</feature>
<evidence type="ECO:0000256" key="4">
    <source>
        <dbReference type="ARBA" id="ARBA00023015"/>
    </source>
</evidence>
<comment type="subcellular location">
    <subcellularLocation>
        <location evidence="7">Cytoplasm</location>
        <location evidence="7">Nucleoid</location>
    </subcellularLocation>
</comment>
<dbReference type="SUPFAM" id="SSF89447">
    <property type="entry name" value="AbrB/MazE/MraZ-like"/>
    <property type="match status" value="1"/>
</dbReference>
<evidence type="ECO:0000313" key="10">
    <source>
        <dbReference type="Proteomes" id="UP000287798"/>
    </source>
</evidence>
<dbReference type="PANTHER" id="PTHR34701:SF1">
    <property type="entry name" value="TRANSCRIPTIONAL REGULATOR MRAZ"/>
    <property type="match status" value="1"/>
</dbReference>
<dbReference type="GO" id="GO:0000976">
    <property type="term" value="F:transcription cis-regulatory region binding"/>
    <property type="evidence" value="ECO:0007669"/>
    <property type="project" value="TreeGrafter"/>
</dbReference>
<dbReference type="OrthoDB" id="9807753at2"/>
<dbReference type="CDD" id="cd16320">
    <property type="entry name" value="MraZ_N"/>
    <property type="match status" value="1"/>
</dbReference>
<dbReference type="Proteomes" id="UP000287798">
    <property type="component" value="Unassembled WGS sequence"/>
</dbReference>
<dbReference type="InterPro" id="IPR038619">
    <property type="entry name" value="MraZ_sf"/>
</dbReference>
<keyword evidence="5 7" id="KW-0238">DNA-binding</keyword>
<gene>
    <name evidence="7 9" type="primary">mraZ</name>
    <name evidence="9" type="ORF">D6C00_11520</name>
</gene>
<dbReference type="InterPro" id="IPR037914">
    <property type="entry name" value="SpoVT-AbrB_sf"/>
</dbReference>
<comment type="similarity">
    <text evidence="7">Belongs to the MraZ family.</text>
</comment>
<accession>A0A426QLF6</accession>
<protein>
    <recommendedName>
        <fullName evidence="1 7">Transcriptional regulator MraZ</fullName>
    </recommendedName>
</protein>
<evidence type="ECO:0000256" key="2">
    <source>
        <dbReference type="ARBA" id="ARBA00022490"/>
    </source>
</evidence>
<sequence length="190" mass="21837">MRNFSRFFPNSLDAFSFPTYSVEKWDEVVESGKKRITGGFLSDSGGQTINLDAKGRMALPTGYRQGLIARCEGRMVLTIHHDGCLLLYPAPEWEEIERKLIRLPNQNPAVRRLQRMLLGHATEVEMDSHGRILLPSRLREFANLEKRVVLANLVNKFEIWNEEAWAKDRERWINEGGTESVPEVLDNLSI</sequence>
<keyword evidence="3" id="KW-0677">Repeat</keyword>
<dbReference type="NCBIfam" id="TIGR00242">
    <property type="entry name" value="division/cell wall cluster transcriptional repressor MraZ"/>
    <property type="match status" value="1"/>
</dbReference>
<evidence type="ECO:0000256" key="1">
    <source>
        <dbReference type="ARBA" id="ARBA00013860"/>
    </source>
</evidence>
<reference evidence="9 10" key="1">
    <citation type="journal article" date="2010" name="Int. J. Syst. Evol. Microbiol.">
        <title>Thiohalobacter thiocyanaticus gen. nov., sp. nov., a moderately halophilic, sulfur-oxidizing gammaproteobacterium from hypersaline lakes, that utilizes thiocyanate.</title>
        <authorList>
            <person name="Sorokin D.Y."/>
            <person name="Kovaleva O.L."/>
            <person name="Tourova T.P."/>
            <person name="Muyzer G."/>
        </authorList>
    </citation>
    <scope>NUCLEOTIDE SEQUENCE [LARGE SCALE GENOMIC DNA]</scope>
    <source>
        <strain evidence="9 10">Hrh1</strain>
    </source>
</reference>
<organism evidence="9 10">
    <name type="scientific">Thiohalobacter thiocyanaticus</name>
    <dbReference type="NCBI Taxonomy" id="585455"/>
    <lineage>
        <taxon>Bacteria</taxon>
        <taxon>Pseudomonadati</taxon>
        <taxon>Pseudomonadota</taxon>
        <taxon>Gammaproteobacteria</taxon>
        <taxon>Thiohalobacterales</taxon>
        <taxon>Thiohalobacteraceae</taxon>
        <taxon>Thiohalobacter</taxon>
    </lineage>
</organism>
<comment type="caution">
    <text evidence="9">The sequence shown here is derived from an EMBL/GenBank/DDBJ whole genome shotgun (WGS) entry which is preliminary data.</text>
</comment>
<dbReference type="PROSITE" id="PS51740">
    <property type="entry name" value="SPOVT_ABRB"/>
    <property type="match status" value="2"/>
</dbReference>
<evidence type="ECO:0000256" key="3">
    <source>
        <dbReference type="ARBA" id="ARBA00022737"/>
    </source>
</evidence>
<dbReference type="GO" id="GO:2000143">
    <property type="term" value="P:negative regulation of DNA-templated transcription initiation"/>
    <property type="evidence" value="ECO:0007669"/>
    <property type="project" value="TreeGrafter"/>
</dbReference>
<keyword evidence="6 7" id="KW-0804">Transcription</keyword>
<dbReference type="GO" id="GO:0009295">
    <property type="term" value="C:nucleoid"/>
    <property type="evidence" value="ECO:0007669"/>
    <property type="project" value="UniProtKB-SubCell"/>
</dbReference>
<feature type="domain" description="SpoVT-AbrB" evidence="8">
    <location>
        <begin position="121"/>
        <end position="164"/>
    </location>
</feature>
<dbReference type="InterPro" id="IPR007159">
    <property type="entry name" value="SpoVT-AbrB_dom"/>
</dbReference>
<dbReference type="EMBL" id="QZMU01000001">
    <property type="protein sequence ID" value="RRQ22506.1"/>
    <property type="molecule type" value="Genomic_DNA"/>
</dbReference>
<dbReference type="PANTHER" id="PTHR34701">
    <property type="entry name" value="TRANSCRIPTIONAL REGULATOR MRAZ"/>
    <property type="match status" value="1"/>
</dbReference>
<comment type="subunit">
    <text evidence="7">Forms oligomers.</text>
</comment>
<keyword evidence="4 7" id="KW-0805">Transcription regulation</keyword>
<dbReference type="InterPro" id="IPR003444">
    <property type="entry name" value="MraZ"/>
</dbReference>
<name>A0A426QLF6_9GAMM</name>